<dbReference type="Proteomes" id="UP000694941">
    <property type="component" value="Unplaced"/>
</dbReference>
<proteinExistence type="predicted"/>
<keyword evidence="1" id="KW-0472">Membrane</keyword>
<dbReference type="PANTHER" id="PTHR24024:SF18">
    <property type="entry name" value="SHORT-CHAIN COLLAGEN C4-LIKE"/>
    <property type="match status" value="1"/>
</dbReference>
<dbReference type="GeneID" id="106470507"/>
<accession>A0ABM1BQ55</accession>
<evidence type="ECO:0000313" key="3">
    <source>
        <dbReference type="RefSeq" id="XP_013786519.1"/>
    </source>
</evidence>
<keyword evidence="1" id="KW-0812">Transmembrane</keyword>
<evidence type="ECO:0000256" key="1">
    <source>
        <dbReference type="SAM" id="Phobius"/>
    </source>
</evidence>
<dbReference type="InterPro" id="IPR051077">
    <property type="entry name" value="Ca-dependent_lectin"/>
</dbReference>
<name>A0ABM1BQ55_LIMPO</name>
<keyword evidence="2" id="KW-1185">Reference proteome</keyword>
<feature type="transmembrane region" description="Helical" evidence="1">
    <location>
        <begin position="12"/>
        <end position="36"/>
    </location>
</feature>
<protein>
    <submittedName>
        <fullName evidence="3">Uncharacterized protein LOC106470507</fullName>
    </submittedName>
</protein>
<evidence type="ECO:0000313" key="2">
    <source>
        <dbReference type="Proteomes" id="UP000694941"/>
    </source>
</evidence>
<keyword evidence="1" id="KW-1133">Transmembrane helix</keyword>
<organism evidence="2 3">
    <name type="scientific">Limulus polyphemus</name>
    <name type="common">Atlantic horseshoe crab</name>
    <dbReference type="NCBI Taxonomy" id="6850"/>
    <lineage>
        <taxon>Eukaryota</taxon>
        <taxon>Metazoa</taxon>
        <taxon>Ecdysozoa</taxon>
        <taxon>Arthropoda</taxon>
        <taxon>Chelicerata</taxon>
        <taxon>Merostomata</taxon>
        <taxon>Xiphosura</taxon>
        <taxon>Limulidae</taxon>
        <taxon>Limulus</taxon>
    </lineage>
</organism>
<dbReference type="RefSeq" id="XP_013786519.1">
    <property type="nucleotide sequence ID" value="XM_013931065.2"/>
</dbReference>
<gene>
    <name evidence="3" type="primary">LOC106470507</name>
</gene>
<reference evidence="3" key="1">
    <citation type="submission" date="2025-08" db="UniProtKB">
        <authorList>
            <consortium name="RefSeq"/>
        </authorList>
    </citation>
    <scope>IDENTIFICATION</scope>
    <source>
        <tissue evidence="3">Muscle</tissue>
    </source>
</reference>
<dbReference type="PANTHER" id="PTHR24024">
    <property type="entry name" value="PULMONARY SURFACTANT-ASSOCIATED PROTEIN A"/>
    <property type="match status" value="1"/>
</dbReference>
<sequence>MVKNDLEPRRVVSFVALIFSFLGLVIVIILSSWTFYQSSKEKVRNLNFSPDEHERFEKTIAALRTQLKDMENWRKMVDKARNASFSSEEEPSLSRLKRSVKEIVTHEYKSSGTTYTHWGSNSCPNSGAQLLYNGVVAAGYYGHTGGGADYQCLPHKPQYGYKNPGTQYTTKLGGSSMYGTEYRGDSIYPFKNDKNDGKSLNQMDSVCAVCYVPVRSITLMIPAWQECPTGWTFEYKGYLMASHYKQHRSNFVCVNDTPESKESGENTSGGSYLYPVEGICGAIPCPHYSNGLELTCVVCTK</sequence>